<dbReference type="InterPro" id="IPR040976">
    <property type="entry name" value="Pkinase_fungal"/>
</dbReference>
<accession>A0ABR3J3T2</accession>
<proteinExistence type="predicted"/>
<dbReference type="InterPro" id="IPR011009">
    <property type="entry name" value="Kinase-like_dom_sf"/>
</dbReference>
<dbReference type="PANTHER" id="PTHR38248:SF2">
    <property type="entry name" value="FUNK1 11"/>
    <property type="match status" value="1"/>
</dbReference>
<dbReference type="Pfam" id="PF17667">
    <property type="entry name" value="Pkinase_fungal"/>
    <property type="match status" value="2"/>
</dbReference>
<dbReference type="PANTHER" id="PTHR38248">
    <property type="entry name" value="FUNK1 6"/>
    <property type="match status" value="1"/>
</dbReference>
<sequence length="709" mass="80066">MATHKRGASMSAPDPVTPSSKRIKIVELHPDTPLAKKSNVHSTQTQDLTTAQQQERVSKQMKLKDILLDELRHSTFEAEWVREHFCPVLDGQADNVAKALYGHAWNKIDGRFILRAWPTSTTETPYYEPFAKLLNQIVAAFQALNGDEYKQSLFQDVKFCEYTRNMAESVAGEAALKPDLLALLESVVPDAQKGKNAPQVSWYNVLFVGEVKSDWSELIAQAGTYARCLFAATDHRYFIPVVALHHPTSTFRLLFYHRSGVLATTPMKIDTWKGFCEFVATIVGMWRWKDPANAGYVVSQSPHHISLNQREYSIHQVLCRRQAIRGRATTVYAVHRDPVSPSSRRFYPAAPEGKGATWNLLNPFDLPQKKVKLSTQEIQVSEDLPQLFIIKCSYQPRDRPSEDLVFQDVQGFIGVPDIITTYEAEGLQLPDNETPVFWRVIPGAKERPYEPRIHRHLIVKSMGERLSSDLTCVQFVESLLDAMIGHCALFTEGEYLHRDISNGNIVSLTNPSRSEWKVPKILQGIVKKKTCSAILIDGDIAKKLGAAASTADRSGTLPFMSTRLLRLWKRGAAMVHTPLDDLESFVWVLLYDLLGWTPADKKTSDEISWWEDINDENVGQLANNKQAVRDTYSTENPEVEPQFSHALQIFQPLIRAWFVLSVQSAGQHLKLKNPGDITALYNRTYQNYLTIGMEEAAKLPACTIRSLFA</sequence>
<dbReference type="Proteomes" id="UP001556367">
    <property type="component" value="Unassembled WGS sequence"/>
</dbReference>
<evidence type="ECO:0000313" key="3">
    <source>
        <dbReference type="EMBL" id="KAL0950158.1"/>
    </source>
</evidence>
<protein>
    <recommendedName>
        <fullName evidence="2">Fungal-type protein kinase domain-containing protein</fullName>
    </recommendedName>
</protein>
<feature type="region of interest" description="Disordered" evidence="1">
    <location>
        <begin position="1"/>
        <end position="22"/>
    </location>
</feature>
<evidence type="ECO:0000259" key="2">
    <source>
        <dbReference type="Pfam" id="PF17667"/>
    </source>
</evidence>
<evidence type="ECO:0000313" key="4">
    <source>
        <dbReference type="Proteomes" id="UP001556367"/>
    </source>
</evidence>
<feature type="domain" description="Fungal-type protein kinase" evidence="2">
    <location>
        <begin position="445"/>
        <end position="591"/>
    </location>
</feature>
<evidence type="ECO:0000256" key="1">
    <source>
        <dbReference type="SAM" id="MobiDB-lite"/>
    </source>
</evidence>
<dbReference type="SUPFAM" id="SSF56112">
    <property type="entry name" value="Protein kinase-like (PK-like)"/>
    <property type="match status" value="1"/>
</dbReference>
<keyword evidence="4" id="KW-1185">Reference proteome</keyword>
<dbReference type="Gene3D" id="1.10.510.10">
    <property type="entry name" value="Transferase(Phosphotransferase) domain 1"/>
    <property type="match status" value="1"/>
</dbReference>
<reference evidence="4" key="1">
    <citation type="submission" date="2024-06" db="EMBL/GenBank/DDBJ databases">
        <title>Multi-omics analyses provide insights into the biosynthesis of the anticancer antibiotic pleurotin in Hohenbuehelia grisea.</title>
        <authorList>
            <person name="Weaver J.A."/>
            <person name="Alberti F."/>
        </authorList>
    </citation>
    <scope>NUCLEOTIDE SEQUENCE [LARGE SCALE GENOMIC DNA]</scope>
    <source>
        <strain evidence="4">T-177</strain>
    </source>
</reference>
<gene>
    <name evidence="3" type="ORF">HGRIS_010152</name>
</gene>
<dbReference type="EMBL" id="JASNQZ010000012">
    <property type="protein sequence ID" value="KAL0950158.1"/>
    <property type="molecule type" value="Genomic_DNA"/>
</dbReference>
<feature type="domain" description="Fungal-type protein kinase" evidence="2">
    <location>
        <begin position="193"/>
        <end position="337"/>
    </location>
</feature>
<name>A0ABR3J3T2_9AGAR</name>
<comment type="caution">
    <text evidence="3">The sequence shown here is derived from an EMBL/GenBank/DDBJ whole genome shotgun (WGS) entry which is preliminary data.</text>
</comment>
<organism evidence="3 4">
    <name type="scientific">Hohenbuehelia grisea</name>
    <dbReference type="NCBI Taxonomy" id="104357"/>
    <lineage>
        <taxon>Eukaryota</taxon>
        <taxon>Fungi</taxon>
        <taxon>Dikarya</taxon>
        <taxon>Basidiomycota</taxon>
        <taxon>Agaricomycotina</taxon>
        <taxon>Agaricomycetes</taxon>
        <taxon>Agaricomycetidae</taxon>
        <taxon>Agaricales</taxon>
        <taxon>Pleurotineae</taxon>
        <taxon>Pleurotaceae</taxon>
        <taxon>Hohenbuehelia</taxon>
    </lineage>
</organism>